<dbReference type="Gene3D" id="3.40.30.10">
    <property type="entry name" value="Glutaredoxin"/>
    <property type="match status" value="1"/>
</dbReference>
<organism evidence="8 9">
    <name type="scientific">Mucilaginibacter aquariorum</name>
    <dbReference type="NCBI Taxonomy" id="2967225"/>
    <lineage>
        <taxon>Bacteria</taxon>
        <taxon>Pseudomonadati</taxon>
        <taxon>Bacteroidota</taxon>
        <taxon>Sphingobacteriia</taxon>
        <taxon>Sphingobacteriales</taxon>
        <taxon>Sphingobacteriaceae</taxon>
        <taxon>Mucilaginibacter</taxon>
    </lineage>
</organism>
<protein>
    <submittedName>
        <fullName evidence="8">TlpA family protein disulfide reductase</fullName>
    </submittedName>
</protein>
<evidence type="ECO:0000256" key="1">
    <source>
        <dbReference type="ARBA" id="ARBA00004196"/>
    </source>
</evidence>
<sequence>MLKRNCYKIIKPFTFFLLCLCTNLQAQVQIKGKLLNFNNRTALFDFSEVGELRLPNNEREIIPNKNGNFTLTFSLKQPNYFRLGRNVLYLSPNDKLLVEIDYNAPEKSEFSGTSAEENNYLKNTPSPKSGSYLNGGLNMDRDIDKTIANILQLAGQRKVRLDRLNTVSKEFITLEKARIDIDVLNNCKYLAGHYKMKFQVKEEDMGKINAKTDSLRSVYFTKCLPYADNALMLKLETFRKNSYGLVEDYNQTNHEIEKIKDWQYAYGLFYKINSTIDKTALFQIRLEIGKIKSIYYKKAISETLALKSKYWDGDIAIDFTADDSNGKKVKLSSFKGKIIFIDLWATWCGPCLEEMPYFDRLRNKYEANSDIVFISLCVNDNIGGWKKNLKSRKAEGIQLFASQPEMVDYKILSLPRSIIIDKNFKIVKLYGPDPSNPGIPVFLEELIKRQVF</sequence>
<feature type="compositionally biased region" description="Polar residues" evidence="5">
    <location>
        <begin position="110"/>
        <end position="127"/>
    </location>
</feature>
<evidence type="ECO:0000259" key="7">
    <source>
        <dbReference type="PROSITE" id="PS51352"/>
    </source>
</evidence>
<evidence type="ECO:0000313" key="8">
    <source>
        <dbReference type="EMBL" id="MCQ6959430.1"/>
    </source>
</evidence>
<evidence type="ECO:0000256" key="3">
    <source>
        <dbReference type="ARBA" id="ARBA00023157"/>
    </source>
</evidence>
<accession>A0ABT1T490</accession>
<dbReference type="InterPro" id="IPR013766">
    <property type="entry name" value="Thioredoxin_domain"/>
</dbReference>
<keyword evidence="2" id="KW-0201">Cytochrome c-type biogenesis</keyword>
<comment type="subcellular location">
    <subcellularLocation>
        <location evidence="1">Cell envelope</location>
    </subcellularLocation>
</comment>
<evidence type="ECO:0000256" key="4">
    <source>
        <dbReference type="ARBA" id="ARBA00023284"/>
    </source>
</evidence>
<dbReference type="PANTHER" id="PTHR42852:SF6">
    <property type="entry name" value="THIOL:DISULFIDE INTERCHANGE PROTEIN DSBE"/>
    <property type="match status" value="1"/>
</dbReference>
<keyword evidence="4" id="KW-0676">Redox-active center</keyword>
<feature type="chain" id="PRO_5046506439" evidence="6">
    <location>
        <begin position="27"/>
        <end position="452"/>
    </location>
</feature>
<dbReference type="PANTHER" id="PTHR42852">
    <property type="entry name" value="THIOL:DISULFIDE INTERCHANGE PROTEIN DSBE"/>
    <property type="match status" value="1"/>
</dbReference>
<reference evidence="8 9" key="1">
    <citation type="submission" date="2022-07" db="EMBL/GenBank/DDBJ databases">
        <title>Mucilaginibacter sp. JC4.</title>
        <authorList>
            <person name="Le V."/>
            <person name="Ko S.-R."/>
            <person name="Ahn C.-Y."/>
            <person name="Oh H.-M."/>
        </authorList>
    </citation>
    <scope>NUCLEOTIDE SEQUENCE [LARGE SCALE GENOMIC DNA]</scope>
    <source>
        <strain evidence="8 9">JC4</strain>
    </source>
</reference>
<dbReference type="CDD" id="cd02966">
    <property type="entry name" value="TlpA_like_family"/>
    <property type="match status" value="1"/>
</dbReference>
<dbReference type="InterPro" id="IPR017937">
    <property type="entry name" value="Thioredoxin_CS"/>
</dbReference>
<keyword evidence="9" id="KW-1185">Reference proteome</keyword>
<keyword evidence="6" id="KW-0732">Signal</keyword>
<keyword evidence="3" id="KW-1015">Disulfide bond</keyword>
<gene>
    <name evidence="8" type="ORF">NPE20_15745</name>
</gene>
<evidence type="ECO:0000256" key="6">
    <source>
        <dbReference type="SAM" id="SignalP"/>
    </source>
</evidence>
<comment type="caution">
    <text evidence="8">The sequence shown here is derived from an EMBL/GenBank/DDBJ whole genome shotgun (WGS) entry which is preliminary data.</text>
</comment>
<dbReference type="Proteomes" id="UP001204376">
    <property type="component" value="Unassembled WGS sequence"/>
</dbReference>
<dbReference type="RefSeq" id="WP_256539623.1">
    <property type="nucleotide sequence ID" value="NZ_JANHOH010000003.1"/>
</dbReference>
<name>A0ABT1T490_9SPHI</name>
<evidence type="ECO:0000256" key="2">
    <source>
        <dbReference type="ARBA" id="ARBA00022748"/>
    </source>
</evidence>
<evidence type="ECO:0000313" key="9">
    <source>
        <dbReference type="Proteomes" id="UP001204376"/>
    </source>
</evidence>
<dbReference type="EMBL" id="JANHOH010000003">
    <property type="protein sequence ID" value="MCQ6959430.1"/>
    <property type="molecule type" value="Genomic_DNA"/>
</dbReference>
<dbReference type="PROSITE" id="PS51352">
    <property type="entry name" value="THIOREDOXIN_2"/>
    <property type="match status" value="1"/>
</dbReference>
<proteinExistence type="predicted"/>
<dbReference type="PROSITE" id="PS00194">
    <property type="entry name" value="THIOREDOXIN_1"/>
    <property type="match status" value="1"/>
</dbReference>
<evidence type="ECO:0000256" key="5">
    <source>
        <dbReference type="SAM" id="MobiDB-lite"/>
    </source>
</evidence>
<dbReference type="InterPro" id="IPR036249">
    <property type="entry name" value="Thioredoxin-like_sf"/>
</dbReference>
<dbReference type="SUPFAM" id="SSF52833">
    <property type="entry name" value="Thioredoxin-like"/>
    <property type="match status" value="1"/>
</dbReference>
<feature type="region of interest" description="Disordered" evidence="5">
    <location>
        <begin position="108"/>
        <end position="127"/>
    </location>
</feature>
<feature type="signal peptide" evidence="6">
    <location>
        <begin position="1"/>
        <end position="26"/>
    </location>
</feature>
<dbReference type="Pfam" id="PF08534">
    <property type="entry name" value="Redoxin"/>
    <property type="match status" value="1"/>
</dbReference>
<dbReference type="InterPro" id="IPR050553">
    <property type="entry name" value="Thioredoxin_ResA/DsbE_sf"/>
</dbReference>
<feature type="domain" description="Thioredoxin" evidence="7">
    <location>
        <begin position="310"/>
        <end position="452"/>
    </location>
</feature>
<dbReference type="InterPro" id="IPR013740">
    <property type="entry name" value="Redoxin"/>
</dbReference>